<feature type="region of interest" description="Disordered" evidence="1">
    <location>
        <begin position="39"/>
        <end position="66"/>
    </location>
</feature>
<reference evidence="2" key="1">
    <citation type="submission" date="2020-08" db="EMBL/GenBank/DDBJ databases">
        <title>Multicomponent nature underlies the extraordinary mechanical properties of spider dragline silk.</title>
        <authorList>
            <person name="Kono N."/>
            <person name="Nakamura H."/>
            <person name="Mori M."/>
            <person name="Yoshida Y."/>
            <person name="Ohtoshi R."/>
            <person name="Malay A.D."/>
            <person name="Moran D.A.P."/>
            <person name="Tomita M."/>
            <person name="Numata K."/>
            <person name="Arakawa K."/>
        </authorList>
    </citation>
    <scope>NUCLEOTIDE SEQUENCE</scope>
</reference>
<keyword evidence="3" id="KW-1185">Reference proteome</keyword>
<evidence type="ECO:0000313" key="2">
    <source>
        <dbReference type="EMBL" id="GFT45696.1"/>
    </source>
</evidence>
<evidence type="ECO:0000256" key="1">
    <source>
        <dbReference type="SAM" id="MobiDB-lite"/>
    </source>
</evidence>
<organism evidence="2 3">
    <name type="scientific">Nephila pilipes</name>
    <name type="common">Giant wood spider</name>
    <name type="synonym">Nephila maculata</name>
    <dbReference type="NCBI Taxonomy" id="299642"/>
    <lineage>
        <taxon>Eukaryota</taxon>
        <taxon>Metazoa</taxon>
        <taxon>Ecdysozoa</taxon>
        <taxon>Arthropoda</taxon>
        <taxon>Chelicerata</taxon>
        <taxon>Arachnida</taxon>
        <taxon>Araneae</taxon>
        <taxon>Araneomorphae</taxon>
        <taxon>Entelegynae</taxon>
        <taxon>Araneoidea</taxon>
        <taxon>Nephilidae</taxon>
        <taxon>Nephila</taxon>
    </lineage>
</organism>
<protein>
    <submittedName>
        <fullName evidence="2">Uncharacterized protein</fullName>
    </submittedName>
</protein>
<name>A0A8X6P2B5_NEPPI</name>
<comment type="caution">
    <text evidence="2">The sequence shown here is derived from an EMBL/GenBank/DDBJ whole genome shotgun (WGS) entry which is preliminary data.</text>
</comment>
<gene>
    <name evidence="2" type="ORF">NPIL_362871</name>
</gene>
<sequence length="109" mass="11698">MEQKKGGENQSSHYLESEVSFLLLTGFNHPIDRILSRDGLVMTQPEADPNPPGKGSGGNLCPGNADVVISDTPGEGCFSPRIRLFSRTKAEKGGSPITQAKLWTVEDAN</sequence>
<evidence type="ECO:0000313" key="3">
    <source>
        <dbReference type="Proteomes" id="UP000887013"/>
    </source>
</evidence>
<proteinExistence type="predicted"/>
<dbReference type="AlphaFoldDB" id="A0A8X6P2B5"/>
<accession>A0A8X6P2B5</accession>
<feature type="region of interest" description="Disordered" evidence="1">
    <location>
        <begin position="90"/>
        <end position="109"/>
    </location>
</feature>
<dbReference type="EMBL" id="BMAW01064530">
    <property type="protein sequence ID" value="GFT45696.1"/>
    <property type="molecule type" value="Genomic_DNA"/>
</dbReference>
<dbReference type="Proteomes" id="UP000887013">
    <property type="component" value="Unassembled WGS sequence"/>
</dbReference>